<dbReference type="STRING" id="48699.ENSPLAP00000030011"/>
<dbReference type="Gene3D" id="1.20.5.110">
    <property type="match status" value="1"/>
</dbReference>
<name>A0A3B3VY49_9TELE</name>
<evidence type="ECO:0000259" key="6">
    <source>
        <dbReference type="Pfam" id="PF04799"/>
    </source>
</evidence>
<dbReference type="GO" id="GO:0051646">
    <property type="term" value="P:mitochondrion localization"/>
    <property type="evidence" value="ECO:0007669"/>
    <property type="project" value="TreeGrafter"/>
</dbReference>
<evidence type="ECO:0000256" key="2">
    <source>
        <dbReference type="ARBA" id="ARBA00022741"/>
    </source>
</evidence>
<dbReference type="GO" id="GO:0008053">
    <property type="term" value="P:mitochondrial fusion"/>
    <property type="evidence" value="ECO:0007669"/>
    <property type="project" value="InterPro"/>
</dbReference>
<accession>A0A3B3VY49</accession>
<evidence type="ECO:0000256" key="4">
    <source>
        <dbReference type="ARBA" id="ARBA00023134"/>
    </source>
</evidence>
<dbReference type="PANTHER" id="PTHR10465:SF2">
    <property type="entry name" value="MITOFUSIN-1"/>
    <property type="match status" value="1"/>
</dbReference>
<keyword evidence="4" id="KW-0342">GTP-binding</keyword>
<comment type="subcellular location">
    <subcellularLocation>
        <location evidence="1">Membrane</location>
    </subcellularLocation>
</comment>
<dbReference type="InterPro" id="IPR006884">
    <property type="entry name" value="Fzo/mitofusin_HR2"/>
</dbReference>
<organism evidence="7 8">
    <name type="scientific">Poecilia latipinna</name>
    <name type="common">sailfin molly</name>
    <dbReference type="NCBI Taxonomy" id="48699"/>
    <lineage>
        <taxon>Eukaryota</taxon>
        <taxon>Metazoa</taxon>
        <taxon>Chordata</taxon>
        <taxon>Craniata</taxon>
        <taxon>Vertebrata</taxon>
        <taxon>Euteleostomi</taxon>
        <taxon>Actinopterygii</taxon>
        <taxon>Neopterygii</taxon>
        <taxon>Teleostei</taxon>
        <taxon>Neoteleostei</taxon>
        <taxon>Acanthomorphata</taxon>
        <taxon>Ovalentaria</taxon>
        <taxon>Atherinomorphae</taxon>
        <taxon>Cyprinodontiformes</taxon>
        <taxon>Poeciliidae</taxon>
        <taxon>Poeciliinae</taxon>
        <taxon>Poecilia</taxon>
    </lineage>
</organism>
<reference evidence="7" key="1">
    <citation type="submission" date="2025-08" db="UniProtKB">
        <authorList>
            <consortium name="Ensembl"/>
        </authorList>
    </citation>
    <scope>IDENTIFICATION</scope>
</reference>
<dbReference type="GO" id="GO:0005741">
    <property type="term" value="C:mitochondrial outer membrane"/>
    <property type="evidence" value="ECO:0007669"/>
    <property type="project" value="InterPro"/>
</dbReference>
<dbReference type="GO" id="GO:0005525">
    <property type="term" value="F:GTP binding"/>
    <property type="evidence" value="ECO:0007669"/>
    <property type="project" value="UniProtKB-KW"/>
</dbReference>
<keyword evidence="8" id="KW-1185">Reference proteome</keyword>
<dbReference type="PANTHER" id="PTHR10465">
    <property type="entry name" value="TRANSMEMBRANE GTPASE FZO1"/>
    <property type="match status" value="1"/>
</dbReference>
<keyword evidence="5" id="KW-0472">Membrane</keyword>
<dbReference type="AlphaFoldDB" id="A0A3B3VY49"/>
<dbReference type="Proteomes" id="UP000261500">
    <property type="component" value="Unplaced"/>
</dbReference>
<dbReference type="InterPro" id="IPR027094">
    <property type="entry name" value="Mitofusin_fam"/>
</dbReference>
<feature type="domain" description="Fzo/mitofusin HR2" evidence="6">
    <location>
        <begin position="249"/>
        <end position="387"/>
    </location>
</feature>
<evidence type="ECO:0000313" key="7">
    <source>
        <dbReference type="Ensembl" id="ENSPLAP00000030011.1"/>
    </source>
</evidence>
<evidence type="ECO:0000313" key="8">
    <source>
        <dbReference type="Proteomes" id="UP000261500"/>
    </source>
</evidence>
<dbReference type="SUPFAM" id="SSF111479">
    <property type="entry name" value="Fzo-like conserved region"/>
    <property type="match status" value="1"/>
</dbReference>
<evidence type="ECO:0000256" key="3">
    <source>
        <dbReference type="ARBA" id="ARBA00022801"/>
    </source>
</evidence>
<evidence type="ECO:0000256" key="1">
    <source>
        <dbReference type="ARBA" id="ARBA00004370"/>
    </source>
</evidence>
<keyword evidence="2" id="KW-0547">Nucleotide-binding</keyword>
<keyword evidence="3" id="KW-0378">Hydrolase</keyword>
<dbReference type="GO" id="GO:0003924">
    <property type="term" value="F:GTPase activity"/>
    <property type="evidence" value="ECO:0007669"/>
    <property type="project" value="InterPro"/>
</dbReference>
<dbReference type="Pfam" id="PF04799">
    <property type="entry name" value="Fzo_mitofusin"/>
    <property type="match status" value="1"/>
</dbReference>
<dbReference type="GeneTree" id="ENSGT00390000013727"/>
<protein>
    <recommendedName>
        <fullName evidence="6">Fzo/mitofusin HR2 domain-containing protein</fullName>
    </recommendedName>
</protein>
<reference evidence="7" key="2">
    <citation type="submission" date="2025-09" db="UniProtKB">
        <authorList>
            <consortium name="Ensembl"/>
        </authorList>
    </citation>
    <scope>IDENTIFICATION</scope>
</reference>
<dbReference type="Ensembl" id="ENSPLAT00000025507.1">
    <property type="protein sequence ID" value="ENSPLAP00000030011.1"/>
    <property type="gene ID" value="ENSPLAG00000020728.1"/>
</dbReference>
<evidence type="ECO:0000256" key="5">
    <source>
        <dbReference type="ARBA" id="ARBA00023136"/>
    </source>
</evidence>
<sequence length="387" mass="43419">QEFISQSAVRTKFEQHTVRAWQITEDIKTVMDAINIASADRKICCLEEREEQRDRLDFVRGQMSRLSDSVKNRIRTLTDDVTAKVASALLDQIHSLPVLVEEFRADFSPTPENLELYKSKLVQHLEQRLSGGLAHRCHEAVRLIVSCPSPDSVRPLVSPSVQQQLCAPSSSFEMTFDLSLAALCADFREDIDFRFSLGWTALVTRFVGTAGARRALTVPEVSTARWTGRPAGRAAETPLCLQDGPSLKDRLVVSMATSLVSVSSRASMAVLLIGGVVWRSVGWRVVALSVSLYGLLYLYERLTWTASSQERALKQQFTEFAAFRLRAVVPVTSSTCSQQVFKELTSTFSRLTQRVDLSEAELEGRIRQLTCRIQRLEATQRKSKAFR</sequence>
<proteinExistence type="predicted"/>